<evidence type="ECO:0008006" key="6">
    <source>
        <dbReference type="Google" id="ProtNLM"/>
    </source>
</evidence>
<protein>
    <recommendedName>
        <fullName evidence="6">Transmembrane protein</fullName>
    </recommendedName>
</protein>
<evidence type="ECO:0000256" key="2">
    <source>
        <dbReference type="SAM" id="Phobius"/>
    </source>
</evidence>
<evidence type="ECO:0000256" key="3">
    <source>
        <dbReference type="SAM" id="SignalP"/>
    </source>
</evidence>
<keyword evidence="2" id="KW-1133">Transmembrane helix</keyword>
<feature type="chain" id="PRO_5040144964" description="Transmembrane protein" evidence="3">
    <location>
        <begin position="27"/>
        <end position="300"/>
    </location>
</feature>
<reference evidence="4" key="1">
    <citation type="journal article" date="2020" name="Nat. Commun.">
        <title>Large-scale genome sequencing of mycorrhizal fungi provides insights into the early evolution of symbiotic traits.</title>
        <authorList>
            <person name="Miyauchi S."/>
            <person name="Kiss E."/>
            <person name="Kuo A."/>
            <person name="Drula E."/>
            <person name="Kohler A."/>
            <person name="Sanchez-Garcia M."/>
            <person name="Morin E."/>
            <person name="Andreopoulos B."/>
            <person name="Barry K.W."/>
            <person name="Bonito G."/>
            <person name="Buee M."/>
            <person name="Carver A."/>
            <person name="Chen C."/>
            <person name="Cichocki N."/>
            <person name="Clum A."/>
            <person name="Culley D."/>
            <person name="Crous P.W."/>
            <person name="Fauchery L."/>
            <person name="Girlanda M."/>
            <person name="Hayes R.D."/>
            <person name="Keri Z."/>
            <person name="LaButti K."/>
            <person name="Lipzen A."/>
            <person name="Lombard V."/>
            <person name="Magnuson J."/>
            <person name="Maillard F."/>
            <person name="Murat C."/>
            <person name="Nolan M."/>
            <person name="Ohm R.A."/>
            <person name="Pangilinan J."/>
            <person name="Pereira M.F."/>
            <person name="Perotto S."/>
            <person name="Peter M."/>
            <person name="Pfister S."/>
            <person name="Riley R."/>
            <person name="Sitrit Y."/>
            <person name="Stielow J.B."/>
            <person name="Szollosi G."/>
            <person name="Zifcakova L."/>
            <person name="Stursova M."/>
            <person name="Spatafora J.W."/>
            <person name="Tedersoo L."/>
            <person name="Vaario L.M."/>
            <person name="Yamada A."/>
            <person name="Yan M."/>
            <person name="Wang P."/>
            <person name="Xu J."/>
            <person name="Bruns T."/>
            <person name="Baldrian P."/>
            <person name="Vilgalys R."/>
            <person name="Dunand C."/>
            <person name="Henrissat B."/>
            <person name="Grigoriev I.V."/>
            <person name="Hibbett D."/>
            <person name="Nagy L.G."/>
            <person name="Martin F.M."/>
        </authorList>
    </citation>
    <scope>NUCLEOTIDE SEQUENCE</scope>
    <source>
        <strain evidence="4">UH-Tt-Lm1</strain>
    </source>
</reference>
<feature type="region of interest" description="Disordered" evidence="1">
    <location>
        <begin position="255"/>
        <end position="291"/>
    </location>
</feature>
<dbReference type="EMBL" id="WIUZ02000001">
    <property type="protein sequence ID" value="KAF9791938.1"/>
    <property type="molecule type" value="Genomic_DNA"/>
</dbReference>
<comment type="caution">
    <text evidence="4">The sequence shown here is derived from an EMBL/GenBank/DDBJ whole genome shotgun (WGS) entry which is preliminary data.</text>
</comment>
<keyword evidence="5" id="KW-1185">Reference proteome</keyword>
<evidence type="ECO:0000256" key="1">
    <source>
        <dbReference type="SAM" id="MobiDB-lite"/>
    </source>
</evidence>
<sequence length="300" mass="31855">MSLGSTARRVCLSLLLLGVFAPRALADGFGVCQAGWEWANNTLDQNPCQIAGALEAACEGFSVYVLGPLAQGTNYVTPQKNSTAEKCQCNTVMFSLYMACTGCQNVTTQSWSFWSQFCDQVYVTAYPQSIPLNTAVPHWAYLNYTTGNMFDPVAAKAAGGLPEMLAAVPSTVSLSSTSTGSRSSMMVVPTTGQGDNNKKKSNAGAIAGGVIGGLLALAAIVVGLWIFLRRRALARGDGYHSDYIKVSTGAPMSENLIPSSHPRLYDPSDPSTYPSHVDYEPSDPHTSAPYNGHYTGVAEL</sequence>
<dbReference type="OrthoDB" id="2576311at2759"/>
<reference evidence="4" key="2">
    <citation type="submission" date="2020-11" db="EMBL/GenBank/DDBJ databases">
        <authorList>
            <consortium name="DOE Joint Genome Institute"/>
            <person name="Kuo A."/>
            <person name="Miyauchi S."/>
            <person name="Kiss E."/>
            <person name="Drula E."/>
            <person name="Kohler A."/>
            <person name="Sanchez-Garcia M."/>
            <person name="Andreopoulos B."/>
            <person name="Barry K.W."/>
            <person name="Bonito G."/>
            <person name="Buee M."/>
            <person name="Carver A."/>
            <person name="Chen C."/>
            <person name="Cichocki N."/>
            <person name="Clum A."/>
            <person name="Culley D."/>
            <person name="Crous P.W."/>
            <person name="Fauchery L."/>
            <person name="Girlanda M."/>
            <person name="Hayes R."/>
            <person name="Keri Z."/>
            <person name="Labutti K."/>
            <person name="Lipzen A."/>
            <person name="Lombard V."/>
            <person name="Magnuson J."/>
            <person name="Maillard F."/>
            <person name="Morin E."/>
            <person name="Murat C."/>
            <person name="Nolan M."/>
            <person name="Ohm R."/>
            <person name="Pangilinan J."/>
            <person name="Pereira M."/>
            <person name="Perotto S."/>
            <person name="Peter M."/>
            <person name="Riley R."/>
            <person name="Sitrit Y."/>
            <person name="Stielow B."/>
            <person name="Szollosi G."/>
            <person name="Zifcakova L."/>
            <person name="Stursova M."/>
            <person name="Spatafora J.W."/>
            <person name="Tedersoo L."/>
            <person name="Vaario L.-M."/>
            <person name="Yamada A."/>
            <person name="Yan M."/>
            <person name="Wang P."/>
            <person name="Xu J."/>
            <person name="Bruns T."/>
            <person name="Baldrian P."/>
            <person name="Vilgalys R."/>
            <person name="Henrissat B."/>
            <person name="Grigoriev I.V."/>
            <person name="Hibbett D."/>
            <person name="Nagy L.G."/>
            <person name="Martin F.M."/>
        </authorList>
    </citation>
    <scope>NUCLEOTIDE SEQUENCE</scope>
    <source>
        <strain evidence="4">UH-Tt-Lm1</strain>
    </source>
</reference>
<keyword evidence="2" id="KW-0812">Transmembrane</keyword>
<evidence type="ECO:0000313" key="4">
    <source>
        <dbReference type="EMBL" id="KAF9791938.1"/>
    </source>
</evidence>
<organism evidence="4 5">
    <name type="scientific">Thelephora terrestris</name>
    <dbReference type="NCBI Taxonomy" id="56493"/>
    <lineage>
        <taxon>Eukaryota</taxon>
        <taxon>Fungi</taxon>
        <taxon>Dikarya</taxon>
        <taxon>Basidiomycota</taxon>
        <taxon>Agaricomycotina</taxon>
        <taxon>Agaricomycetes</taxon>
        <taxon>Thelephorales</taxon>
        <taxon>Thelephoraceae</taxon>
        <taxon>Thelephora</taxon>
    </lineage>
</organism>
<feature type="transmembrane region" description="Helical" evidence="2">
    <location>
        <begin position="205"/>
        <end position="228"/>
    </location>
</feature>
<dbReference type="AlphaFoldDB" id="A0A9P6HNS7"/>
<keyword evidence="3" id="KW-0732">Signal</keyword>
<proteinExistence type="predicted"/>
<accession>A0A9P6HNS7</accession>
<dbReference type="Proteomes" id="UP000736335">
    <property type="component" value="Unassembled WGS sequence"/>
</dbReference>
<feature type="signal peptide" evidence="3">
    <location>
        <begin position="1"/>
        <end position="26"/>
    </location>
</feature>
<keyword evidence="2" id="KW-0472">Membrane</keyword>
<evidence type="ECO:0000313" key="5">
    <source>
        <dbReference type="Proteomes" id="UP000736335"/>
    </source>
</evidence>
<feature type="region of interest" description="Disordered" evidence="1">
    <location>
        <begin position="177"/>
        <end position="196"/>
    </location>
</feature>
<name>A0A9P6HNS7_9AGAM</name>
<gene>
    <name evidence="4" type="ORF">BJ322DRAFT_1026287</name>
</gene>